<feature type="compositionally biased region" description="Low complexity" evidence="2">
    <location>
        <begin position="815"/>
        <end position="824"/>
    </location>
</feature>
<feature type="region of interest" description="Disordered" evidence="2">
    <location>
        <begin position="1197"/>
        <end position="1250"/>
    </location>
</feature>
<feature type="compositionally biased region" description="Low complexity" evidence="2">
    <location>
        <begin position="1212"/>
        <end position="1244"/>
    </location>
</feature>
<feature type="compositionally biased region" description="Pro residues" evidence="2">
    <location>
        <begin position="521"/>
        <end position="532"/>
    </location>
</feature>
<evidence type="ECO:0000256" key="1">
    <source>
        <dbReference type="ARBA" id="ARBA00023098"/>
    </source>
</evidence>
<dbReference type="Pfam" id="PF00169">
    <property type="entry name" value="PH"/>
    <property type="match status" value="2"/>
</dbReference>
<feature type="compositionally biased region" description="Low complexity" evidence="2">
    <location>
        <begin position="1152"/>
        <end position="1162"/>
    </location>
</feature>
<dbReference type="KEGG" id="acan:ACA1_113560"/>
<feature type="compositionally biased region" description="Basic and acidic residues" evidence="2">
    <location>
        <begin position="538"/>
        <end position="550"/>
    </location>
</feature>
<dbReference type="STRING" id="1257118.L8H6B7"/>
<feature type="compositionally biased region" description="Low complexity" evidence="2">
    <location>
        <begin position="1128"/>
        <end position="1138"/>
    </location>
</feature>
<organism evidence="4 5">
    <name type="scientific">Acanthamoeba castellanii (strain ATCC 30010 / Neff)</name>
    <dbReference type="NCBI Taxonomy" id="1257118"/>
    <lineage>
        <taxon>Eukaryota</taxon>
        <taxon>Amoebozoa</taxon>
        <taxon>Discosea</taxon>
        <taxon>Longamoebia</taxon>
        <taxon>Centramoebida</taxon>
        <taxon>Acanthamoebidae</taxon>
        <taxon>Acanthamoeba</taxon>
    </lineage>
</organism>
<dbReference type="CDD" id="cd00821">
    <property type="entry name" value="PH"/>
    <property type="match status" value="1"/>
</dbReference>
<dbReference type="VEuPathDB" id="AmoebaDB:ACA1_113560"/>
<dbReference type="PANTHER" id="PTHR24138">
    <property type="entry name" value="INTRACELLLAR PHOSPHOLIPASE A FAMILY"/>
    <property type="match status" value="1"/>
</dbReference>
<dbReference type="InterPro" id="IPR016035">
    <property type="entry name" value="Acyl_Trfase/lysoPLipase"/>
</dbReference>
<feature type="region of interest" description="Disordered" evidence="2">
    <location>
        <begin position="785"/>
        <end position="884"/>
    </location>
</feature>
<feature type="region of interest" description="Disordered" evidence="2">
    <location>
        <begin position="1"/>
        <end position="21"/>
    </location>
</feature>
<dbReference type="InterPro" id="IPR002641">
    <property type="entry name" value="PNPLA_dom"/>
</dbReference>
<dbReference type="GeneID" id="14920850"/>
<feature type="compositionally biased region" description="Low complexity" evidence="2">
    <location>
        <begin position="785"/>
        <end position="801"/>
    </location>
</feature>
<dbReference type="GO" id="GO:0006629">
    <property type="term" value="P:lipid metabolic process"/>
    <property type="evidence" value="ECO:0007669"/>
    <property type="project" value="UniProtKB-KW"/>
</dbReference>
<feature type="domain" description="PH" evidence="3">
    <location>
        <begin position="189"/>
        <end position="281"/>
    </location>
</feature>
<evidence type="ECO:0000259" key="3">
    <source>
        <dbReference type="PROSITE" id="PS50003"/>
    </source>
</evidence>
<feature type="compositionally biased region" description="Basic and acidic residues" evidence="2">
    <location>
        <begin position="868"/>
        <end position="884"/>
    </location>
</feature>
<dbReference type="Pfam" id="PF01734">
    <property type="entry name" value="Patatin"/>
    <property type="match status" value="1"/>
</dbReference>
<feature type="compositionally biased region" description="Basic and acidic residues" evidence="2">
    <location>
        <begin position="502"/>
        <end position="515"/>
    </location>
</feature>
<proteinExistence type="predicted"/>
<keyword evidence="5" id="KW-1185">Reference proteome</keyword>
<dbReference type="Gene3D" id="2.30.29.30">
    <property type="entry name" value="Pleckstrin-homology domain (PH domain)/Phosphotyrosine-binding domain (PTB)"/>
    <property type="match status" value="2"/>
</dbReference>
<evidence type="ECO:0000313" key="5">
    <source>
        <dbReference type="Proteomes" id="UP000011083"/>
    </source>
</evidence>
<feature type="region of interest" description="Disordered" evidence="2">
    <location>
        <begin position="1021"/>
        <end position="1177"/>
    </location>
</feature>
<dbReference type="EMBL" id="KB007926">
    <property type="protein sequence ID" value="ELR20011.1"/>
    <property type="molecule type" value="Genomic_DNA"/>
</dbReference>
<feature type="compositionally biased region" description="Gly residues" evidence="2">
    <location>
        <begin position="1"/>
        <end position="15"/>
    </location>
</feature>
<dbReference type="OrthoDB" id="1658288at2759"/>
<feature type="compositionally biased region" description="Basic residues" evidence="2">
    <location>
        <begin position="551"/>
        <end position="563"/>
    </location>
</feature>
<evidence type="ECO:0000256" key="2">
    <source>
        <dbReference type="SAM" id="MobiDB-lite"/>
    </source>
</evidence>
<dbReference type="SUPFAM" id="SSF52151">
    <property type="entry name" value="FabD/lysophospholipase-like"/>
    <property type="match status" value="1"/>
</dbReference>
<protein>
    <submittedName>
        <fullName evidence="4">PH domain containing protein</fullName>
    </submittedName>
</protein>
<feature type="region of interest" description="Disordered" evidence="2">
    <location>
        <begin position="482"/>
        <end position="614"/>
    </location>
</feature>
<feature type="region of interest" description="Disordered" evidence="2">
    <location>
        <begin position="904"/>
        <end position="993"/>
    </location>
</feature>
<dbReference type="PROSITE" id="PS50003">
    <property type="entry name" value="PH_DOMAIN"/>
    <property type="match status" value="2"/>
</dbReference>
<dbReference type="PANTHER" id="PTHR24138:SF10">
    <property type="entry name" value="PHOSPHOLIPASE A2"/>
    <property type="match status" value="1"/>
</dbReference>
<evidence type="ECO:0000313" key="4">
    <source>
        <dbReference type="EMBL" id="ELR20011.1"/>
    </source>
</evidence>
<dbReference type="InterPro" id="IPR011993">
    <property type="entry name" value="PH-like_dom_sf"/>
</dbReference>
<feature type="compositionally biased region" description="Acidic residues" evidence="2">
    <location>
        <begin position="843"/>
        <end position="859"/>
    </location>
</feature>
<dbReference type="AlphaFoldDB" id="L8H6B7"/>
<feature type="compositionally biased region" description="Basic and acidic residues" evidence="2">
    <location>
        <begin position="1036"/>
        <end position="1109"/>
    </location>
</feature>
<name>L8H6B7_ACACF</name>
<dbReference type="SMART" id="SM00233">
    <property type="entry name" value="PH"/>
    <property type="match status" value="2"/>
</dbReference>
<feature type="domain" description="PH" evidence="3">
    <location>
        <begin position="65"/>
        <end position="185"/>
    </location>
</feature>
<sequence length="1250" mass="142766">MAHALGGGGGGGRSTGPGTIAGNHEWEQIVELASGRMGDDIEGECEGERAELESGEAVLNVDDSKPLVEGWLAKQTILHSTTNRTPWRNRYFILKRGCIHYYDVIAEDAIHLKDFAVEHESSRLPIKLEGTEKFGYLLTLVFDQPIEGREAAGVKDDMANRMLYLAAESEEEKNNWLDWFVNVALGSESEQRKGWLMVRDKRTRAWKNRYFTLKGKTLHQHHRDQKPFRSQGIFPLAGAEVWSRDGFSFSVKARSGKILNLMADGQDVRDKWLRLILRVIKHYQANELHQTILEKEDYDMLDFTHKVKDWVDTERARVEKRVQDFLASGASCPPTSSPDGKFRILSIDGGGMRGLMNCILLSRLLMVFPDLFEKVNFWVGTSNGGMLAMAFAFGYSPALCRTLLELAGSKVFIKREGYTGVLNRAKFSSQALKILCDEVYGKLTLAQCPSFVLLPSLLLDNHAPDALQRACENRYYHNLPKRKDDRERRRRAVSFNTLRQRQQREQERRKREREAASQQAVPPPSEARPPSPALARKASSDSGRDEDHQHQHQHHHHQHHHHQQQQQEGPPSSPFFEIGSSPVDTSRPRPPPASFGGGGGPEYGEGEGEGDPRVNEMLSETASDLVMRTIAAPTYFPSHQQHVDGGMFAHDPASSALTLAISPYWLNKKLDEVVLLSFGTGKVNHYYEDDSHDWGYMQWVPKLAGVLWDGMIMQSEQMCHELLGDRYFRFNPVLQTEIPLDNPEAVPLLVDIALNIELGPLVAWVNENFYSTAAAKAEMHARGAASASDASSEEASPPAEGARGRVGSAQGRRVAFAASSSSSKAEGENNDASAEGDDHGTNDDDDDDDEAEVEGEGEEGERRRRSRMRQDQEGQVKREREAIEVWERREQEERERRERIERMEREKRERERRDREERERREQAERERVEREQREEREREQQRREAREREARERGDREARERQEAQEREAREEEERRQREVREREERERREREELEAIERRAQQMREIEEIERKAREERERLERARREEEEEAEREGERLLREAEAEEERRQMQEREERRRLREEEEARVAREAEERREREEKLLLEREAEEREAQRRQEEVKNADKQTRPVGGGGGMNFFEHEFTFEEAVLLAEEGAPLPPPGHKKRERTGSAAGSSQQQQQPPPHRRAGSPHTLAPRAAFAPVVVSSPVDDLFSFLTAPAGMGGGKNQDSSAGTTTTTSGGATSAVQDNPAAAAGGKKQPANLDDFFW</sequence>
<dbReference type="Proteomes" id="UP000011083">
    <property type="component" value="Unassembled WGS sequence"/>
</dbReference>
<dbReference type="InterPro" id="IPR001849">
    <property type="entry name" value="PH_domain"/>
</dbReference>
<reference evidence="4 5" key="1">
    <citation type="journal article" date="2013" name="Genome Biol.">
        <title>Genome of Acanthamoeba castellanii highlights extensive lateral gene transfer and early evolution of tyrosine kinase signaling.</title>
        <authorList>
            <person name="Clarke M."/>
            <person name="Lohan A.J."/>
            <person name="Liu B."/>
            <person name="Lagkouvardos I."/>
            <person name="Roy S."/>
            <person name="Zafar N."/>
            <person name="Bertelli C."/>
            <person name="Schilde C."/>
            <person name="Kianianmomeni A."/>
            <person name="Burglin T.R."/>
            <person name="Frech C."/>
            <person name="Turcotte B."/>
            <person name="Kopec K.O."/>
            <person name="Synnott J.M."/>
            <person name="Choo C."/>
            <person name="Paponov I."/>
            <person name="Finkler A."/>
            <person name="Soon Heng Tan C."/>
            <person name="Hutchins A.P."/>
            <person name="Weinmeier T."/>
            <person name="Rattei T."/>
            <person name="Chu J.S."/>
            <person name="Gimenez G."/>
            <person name="Irimia M."/>
            <person name="Rigden D.J."/>
            <person name="Fitzpatrick D.A."/>
            <person name="Lorenzo-Morales J."/>
            <person name="Bateman A."/>
            <person name="Chiu C.H."/>
            <person name="Tang P."/>
            <person name="Hegemann P."/>
            <person name="Fromm H."/>
            <person name="Raoult D."/>
            <person name="Greub G."/>
            <person name="Miranda-Saavedra D."/>
            <person name="Chen N."/>
            <person name="Nash P."/>
            <person name="Ginger M.L."/>
            <person name="Horn M."/>
            <person name="Schaap P."/>
            <person name="Caler L."/>
            <person name="Loftus B."/>
        </authorList>
    </citation>
    <scope>NUCLEOTIDE SEQUENCE [LARGE SCALE GENOMIC DNA]</scope>
    <source>
        <strain evidence="4 5">Neff</strain>
    </source>
</reference>
<dbReference type="SUPFAM" id="SSF50729">
    <property type="entry name" value="PH domain-like"/>
    <property type="match status" value="2"/>
</dbReference>
<keyword evidence="1" id="KW-0443">Lipid metabolism</keyword>
<gene>
    <name evidence="4" type="ORF">ACA1_113560</name>
</gene>
<dbReference type="Gene3D" id="3.40.1090.10">
    <property type="entry name" value="Cytosolic phospholipase A2 catalytic domain"/>
    <property type="match status" value="2"/>
</dbReference>
<dbReference type="InterPro" id="IPR047156">
    <property type="entry name" value="Teg/CotR/CapV-like"/>
</dbReference>
<accession>L8H6B7</accession>
<dbReference type="RefSeq" id="XP_004342121.1">
    <property type="nucleotide sequence ID" value="XM_004342072.1"/>
</dbReference>